<keyword evidence="2" id="KW-0812">Transmembrane</keyword>
<dbReference type="InterPro" id="IPR029787">
    <property type="entry name" value="Nucleotide_cyclase"/>
</dbReference>
<evidence type="ECO:0000259" key="5">
    <source>
        <dbReference type="PROSITE" id="PS50887"/>
    </source>
</evidence>
<dbReference type="NCBIfam" id="TIGR00229">
    <property type="entry name" value="sensory_box"/>
    <property type="match status" value="1"/>
</dbReference>
<dbReference type="RefSeq" id="WP_086960049.1">
    <property type="nucleotide sequence ID" value="NZ_AP018681.1"/>
</dbReference>
<feature type="transmembrane region" description="Helical" evidence="2">
    <location>
        <begin position="63"/>
        <end position="81"/>
    </location>
</feature>
<sequence>MLILDNRTLLVVIGMIAIGSAITLTFLWRSQKQRNGVGYWAAGMVILAMATFLVSLRDVVPDLTSLILANLCYVFGFQLILRGIRIFTERPPLLFFDYGSLPIAACLFYYFYYIDNNQSVRILVFSAVIVFVCMAIVVTLLTDRNKAQRSAGHAVAIVFGLFAFLNFMRGLMAFLFPSEQSVIEDSFSTTLLYLSGIFFVGGMAITLILQMYSILELRLRTVSLAVEQSASSIVITDNSGNIEYINPAALHTSGYLKDELIGKNPSIFRSNKLSPDVYEEMWRQLREGNTWRGEFHNFKKNGEGYWEVASIAPVKQANGKISHFVAVKEDITSIKEAKQKIHHLAHHDSLTGLPTRALMMERLNSAIAEAEERGWQVAVLFIDIDGFKAVNDTFGHATGDKLLKQLTKNLCACVRDTDTVARIGGDEFIVVLEHVSDNVAITVIAERMIKAVSEAFDIDGIEVNVSASIGIALYPKDAIDPHDLIKMADHAMYGVKRTGKNNFAFVSKEKVVL</sequence>
<dbReference type="GO" id="GO:0003824">
    <property type="term" value="F:catalytic activity"/>
    <property type="evidence" value="ECO:0007669"/>
    <property type="project" value="UniProtKB-ARBA"/>
</dbReference>
<evidence type="ECO:0000259" key="3">
    <source>
        <dbReference type="PROSITE" id="PS50112"/>
    </source>
</evidence>
<evidence type="ECO:0000259" key="4">
    <source>
        <dbReference type="PROSITE" id="PS50113"/>
    </source>
</evidence>
<dbReference type="CDD" id="cd01949">
    <property type="entry name" value="GGDEF"/>
    <property type="match status" value="1"/>
</dbReference>
<gene>
    <name evidence="6" type="ORF">CIK83_14665</name>
</gene>
<protein>
    <submittedName>
        <fullName evidence="6">Diguanylate cyclase</fullName>
    </submittedName>
</protein>
<dbReference type="GeneID" id="303190165"/>
<dbReference type="InterPro" id="IPR000014">
    <property type="entry name" value="PAS"/>
</dbReference>
<dbReference type="InterPro" id="IPR000160">
    <property type="entry name" value="GGDEF_dom"/>
</dbReference>
<dbReference type="AlphaFoldDB" id="A0A368LJ48"/>
<feature type="transmembrane region" description="Helical" evidence="2">
    <location>
        <begin position="93"/>
        <end position="114"/>
    </location>
</feature>
<feature type="domain" description="PAC" evidence="4">
    <location>
        <begin position="291"/>
        <end position="343"/>
    </location>
</feature>
<dbReference type="PANTHER" id="PTHR46663:SF3">
    <property type="entry name" value="SLL0267 PROTEIN"/>
    <property type="match status" value="1"/>
</dbReference>
<reference evidence="6 7" key="1">
    <citation type="journal article" date="2017" name="Elife">
        <title>Extensive horizontal gene transfer in cheese-associated bacteria.</title>
        <authorList>
            <person name="Bonham K.S."/>
            <person name="Wolfe B.E."/>
            <person name="Dutton R.J."/>
        </authorList>
    </citation>
    <scope>NUCLEOTIDE SEQUENCE [LARGE SCALE GENOMIC DNA]</scope>
    <source>
        <strain evidence="6 7">JB196</strain>
    </source>
</reference>
<dbReference type="SUPFAM" id="SSF55785">
    <property type="entry name" value="PYP-like sensor domain (PAS domain)"/>
    <property type="match status" value="1"/>
</dbReference>
<dbReference type="PROSITE" id="PS50112">
    <property type="entry name" value="PAS"/>
    <property type="match status" value="1"/>
</dbReference>
<feature type="domain" description="PAS" evidence="3">
    <location>
        <begin position="218"/>
        <end position="264"/>
    </location>
</feature>
<feature type="transmembrane region" description="Helical" evidence="2">
    <location>
        <begin position="39"/>
        <end position="57"/>
    </location>
</feature>
<dbReference type="PROSITE" id="PS50113">
    <property type="entry name" value="PAC"/>
    <property type="match status" value="1"/>
</dbReference>
<evidence type="ECO:0000313" key="7">
    <source>
        <dbReference type="Proteomes" id="UP000252479"/>
    </source>
</evidence>
<dbReference type="InterPro" id="IPR035965">
    <property type="entry name" value="PAS-like_dom_sf"/>
</dbReference>
<dbReference type="PROSITE" id="PS50887">
    <property type="entry name" value="GGDEF"/>
    <property type="match status" value="1"/>
</dbReference>
<dbReference type="OrthoDB" id="9812260at2"/>
<feature type="transmembrane region" description="Helical" evidence="2">
    <location>
        <begin position="191"/>
        <end position="215"/>
    </location>
</feature>
<evidence type="ECO:0000256" key="2">
    <source>
        <dbReference type="SAM" id="Phobius"/>
    </source>
</evidence>
<dbReference type="FunFam" id="3.30.70.270:FF:000001">
    <property type="entry name" value="Diguanylate cyclase domain protein"/>
    <property type="match status" value="1"/>
</dbReference>
<dbReference type="Gene3D" id="3.30.450.20">
    <property type="entry name" value="PAS domain"/>
    <property type="match status" value="1"/>
</dbReference>
<dbReference type="Pfam" id="PF00990">
    <property type="entry name" value="GGDEF"/>
    <property type="match status" value="1"/>
</dbReference>
<dbReference type="Gene3D" id="3.30.70.270">
    <property type="match status" value="1"/>
</dbReference>
<feature type="domain" description="GGDEF" evidence="5">
    <location>
        <begin position="375"/>
        <end position="508"/>
    </location>
</feature>
<keyword evidence="7" id="KW-1185">Reference proteome</keyword>
<proteinExistence type="predicted"/>
<organism evidence="6 7">
    <name type="scientific">Vibrio casei</name>
    <dbReference type="NCBI Taxonomy" id="673372"/>
    <lineage>
        <taxon>Bacteria</taxon>
        <taxon>Pseudomonadati</taxon>
        <taxon>Pseudomonadota</taxon>
        <taxon>Gammaproteobacteria</taxon>
        <taxon>Vibrionales</taxon>
        <taxon>Vibrionaceae</taxon>
        <taxon>Vibrio</taxon>
    </lineage>
</organism>
<dbReference type="InterPro" id="IPR001610">
    <property type="entry name" value="PAC"/>
</dbReference>
<dbReference type="SUPFAM" id="SSF55073">
    <property type="entry name" value="Nucleotide cyclase"/>
    <property type="match status" value="1"/>
</dbReference>
<dbReference type="EMBL" id="QPGL01000002">
    <property type="protein sequence ID" value="RCS70656.1"/>
    <property type="molecule type" value="Genomic_DNA"/>
</dbReference>
<feature type="transmembrane region" description="Helical" evidence="2">
    <location>
        <begin position="6"/>
        <end position="27"/>
    </location>
</feature>
<dbReference type="NCBIfam" id="TIGR00254">
    <property type="entry name" value="GGDEF"/>
    <property type="match status" value="1"/>
</dbReference>
<dbReference type="Proteomes" id="UP000252479">
    <property type="component" value="Unassembled WGS sequence"/>
</dbReference>
<dbReference type="SMART" id="SM00267">
    <property type="entry name" value="GGDEF"/>
    <property type="match status" value="1"/>
</dbReference>
<comment type="caution">
    <text evidence="6">The sequence shown here is derived from an EMBL/GenBank/DDBJ whole genome shotgun (WGS) entry which is preliminary data.</text>
</comment>
<keyword evidence="2" id="KW-1133">Transmembrane helix</keyword>
<dbReference type="InterPro" id="IPR000700">
    <property type="entry name" value="PAS-assoc_C"/>
</dbReference>
<feature type="transmembrane region" description="Helical" evidence="2">
    <location>
        <begin position="154"/>
        <end position="176"/>
    </location>
</feature>
<dbReference type="InterPro" id="IPR043128">
    <property type="entry name" value="Rev_trsase/Diguanyl_cyclase"/>
</dbReference>
<evidence type="ECO:0000313" key="6">
    <source>
        <dbReference type="EMBL" id="RCS70656.1"/>
    </source>
</evidence>
<name>A0A368LJ48_9VIBR</name>
<dbReference type="SMART" id="SM00086">
    <property type="entry name" value="PAC"/>
    <property type="match status" value="1"/>
</dbReference>
<dbReference type="Pfam" id="PF13426">
    <property type="entry name" value="PAS_9"/>
    <property type="match status" value="1"/>
</dbReference>
<accession>A0A368LJ48</accession>
<dbReference type="CDD" id="cd00130">
    <property type="entry name" value="PAS"/>
    <property type="match status" value="1"/>
</dbReference>
<dbReference type="PANTHER" id="PTHR46663">
    <property type="entry name" value="DIGUANYLATE CYCLASE DGCT-RELATED"/>
    <property type="match status" value="1"/>
</dbReference>
<comment type="cofactor">
    <cofactor evidence="1">
        <name>Mg(2+)</name>
        <dbReference type="ChEBI" id="CHEBI:18420"/>
    </cofactor>
</comment>
<feature type="transmembrane region" description="Helical" evidence="2">
    <location>
        <begin position="120"/>
        <end position="142"/>
    </location>
</feature>
<dbReference type="SMART" id="SM00091">
    <property type="entry name" value="PAS"/>
    <property type="match status" value="1"/>
</dbReference>
<dbReference type="InterPro" id="IPR052163">
    <property type="entry name" value="DGC-Regulatory_Protein"/>
</dbReference>
<keyword evidence="2" id="KW-0472">Membrane</keyword>
<evidence type="ECO:0000256" key="1">
    <source>
        <dbReference type="ARBA" id="ARBA00001946"/>
    </source>
</evidence>